<evidence type="ECO:0000256" key="1">
    <source>
        <dbReference type="SAM" id="MobiDB-lite"/>
    </source>
</evidence>
<dbReference type="AlphaFoldDB" id="A0A9Q1GHC9"/>
<dbReference type="PANTHER" id="PTHR33240:SF17">
    <property type="entry name" value="EUKARYOTIC PEPTIDE CHAIN RELEASE FACTOR GTP-BINDING SUBUNIT-LIKE"/>
    <property type="match status" value="1"/>
</dbReference>
<evidence type="ECO:0000313" key="2">
    <source>
        <dbReference type="EMBL" id="KAJ8419983.1"/>
    </source>
</evidence>
<reference evidence="2" key="1">
    <citation type="submission" date="2022-04" db="EMBL/GenBank/DDBJ databases">
        <title>Carnegiea gigantea Genome sequencing and assembly v2.</title>
        <authorList>
            <person name="Copetti D."/>
            <person name="Sanderson M.J."/>
            <person name="Burquez A."/>
            <person name="Wojciechowski M.F."/>
        </authorList>
    </citation>
    <scope>NUCLEOTIDE SEQUENCE</scope>
    <source>
        <strain evidence="2">SGP5-SGP5p</strain>
        <tissue evidence="2">Aerial part</tissue>
    </source>
</reference>
<feature type="region of interest" description="Disordered" evidence="1">
    <location>
        <begin position="70"/>
        <end position="123"/>
    </location>
</feature>
<dbReference type="PANTHER" id="PTHR33240">
    <property type="entry name" value="OS08G0508500 PROTEIN"/>
    <property type="match status" value="1"/>
</dbReference>
<organism evidence="2 3">
    <name type="scientific">Carnegiea gigantea</name>
    <dbReference type="NCBI Taxonomy" id="171969"/>
    <lineage>
        <taxon>Eukaryota</taxon>
        <taxon>Viridiplantae</taxon>
        <taxon>Streptophyta</taxon>
        <taxon>Embryophyta</taxon>
        <taxon>Tracheophyta</taxon>
        <taxon>Spermatophyta</taxon>
        <taxon>Magnoliopsida</taxon>
        <taxon>eudicotyledons</taxon>
        <taxon>Gunneridae</taxon>
        <taxon>Pentapetalae</taxon>
        <taxon>Caryophyllales</taxon>
        <taxon>Cactineae</taxon>
        <taxon>Cactaceae</taxon>
        <taxon>Cactoideae</taxon>
        <taxon>Echinocereeae</taxon>
        <taxon>Carnegiea</taxon>
    </lineage>
</organism>
<keyword evidence="3" id="KW-1185">Reference proteome</keyword>
<feature type="compositionally biased region" description="Basic and acidic residues" evidence="1">
    <location>
        <begin position="102"/>
        <end position="113"/>
    </location>
</feature>
<accession>A0A9Q1GHC9</accession>
<proteinExistence type="predicted"/>
<evidence type="ECO:0000313" key="3">
    <source>
        <dbReference type="Proteomes" id="UP001153076"/>
    </source>
</evidence>
<dbReference type="EMBL" id="JAKOGI010004053">
    <property type="protein sequence ID" value="KAJ8419983.1"/>
    <property type="molecule type" value="Genomic_DNA"/>
</dbReference>
<comment type="caution">
    <text evidence="2">The sequence shown here is derived from an EMBL/GenBank/DDBJ whole genome shotgun (WGS) entry which is preliminary data.</text>
</comment>
<name>A0A9Q1GHC9_9CARY</name>
<gene>
    <name evidence="2" type="ORF">Cgig2_021355</name>
</gene>
<protein>
    <submittedName>
        <fullName evidence="2">Uncharacterized protein</fullName>
    </submittedName>
</protein>
<sequence length="433" mass="47845">MEALNSATALPHFDYVPTAGCEPSHRCACCLLILRRRTRRHLGQTEVDDPIRDIMIGTRLWRSDQVAALSRGRRPCPPQPPLPMRLTLGELPSVRNKSRLPSLEERPRAENRSLHSPNHGMKSARRKSWPLLLEAMHKVLTIEQGSRTTVPTMVFGRKEAPYFVSPHNDPLVIEMKIASTIVRFVDIITLDYLKKLTHRRRDIVPLEVNPTGMIHLPICFGNKLKAKNLEVDILVVDVPTASNVILGCPALHKHHVQPSAFPNAAGTGSPAPPAFGTSPQLLPLRRTLLPLLVLLGNLEGIRVGGRPLGAQRRAANGLRSGAADRLAECRGVDWLALASPVCVGANAAVSPYRPSLRWRLRNSKLIAGFFECEYTFLACWFTRRYLSFSRRRLASAATCSGVASPVSKNVNLALACSALNKREVKSEPNEKAD</sequence>
<dbReference type="Proteomes" id="UP001153076">
    <property type="component" value="Unassembled WGS sequence"/>
</dbReference>